<organism evidence="1 2">
    <name type="scientific">Hericium alpestre</name>
    <dbReference type="NCBI Taxonomy" id="135208"/>
    <lineage>
        <taxon>Eukaryota</taxon>
        <taxon>Fungi</taxon>
        <taxon>Dikarya</taxon>
        <taxon>Basidiomycota</taxon>
        <taxon>Agaricomycotina</taxon>
        <taxon>Agaricomycetes</taxon>
        <taxon>Russulales</taxon>
        <taxon>Hericiaceae</taxon>
        <taxon>Hericium</taxon>
    </lineage>
</organism>
<dbReference type="EMBL" id="SFCI01000562">
    <property type="protein sequence ID" value="TFY79089.1"/>
    <property type="molecule type" value="Genomic_DNA"/>
</dbReference>
<evidence type="ECO:0000313" key="2">
    <source>
        <dbReference type="Proteomes" id="UP000298061"/>
    </source>
</evidence>
<keyword evidence="2" id="KW-1185">Reference proteome</keyword>
<dbReference type="AlphaFoldDB" id="A0A4Y9ZZY5"/>
<proteinExistence type="predicted"/>
<comment type="caution">
    <text evidence="1">The sequence shown here is derived from an EMBL/GenBank/DDBJ whole genome shotgun (WGS) entry which is preliminary data.</text>
</comment>
<name>A0A4Y9ZZY5_9AGAM</name>
<dbReference type="Proteomes" id="UP000298061">
    <property type="component" value="Unassembled WGS sequence"/>
</dbReference>
<sequence>MNKVAQDLAKGFFRYVAKTWKKRQTPERQAKHLLALQAARQRQRRAAQKCCERRESAVLFDAKFGIKGSAIYVGTDYASDVASLPEDESKISEVIKAAWAEQKVGKGAWMNLLPSFRCKLYVCFLRVLDQITYLRKTGQERAFLGDGAASLPGLPPKKKCRTENRAKTTTEVFEAPSTERSCHEPGKGRRSRKIVKPRPGMLWRRFLVQTEATFDMQKDVEWWGTWEEKVSTCELLILNKIQR</sequence>
<reference evidence="1 2" key="1">
    <citation type="submission" date="2019-02" db="EMBL/GenBank/DDBJ databases">
        <title>Genome sequencing of the rare red list fungi Hericium alpestre (H. flagellum).</title>
        <authorList>
            <person name="Buettner E."/>
            <person name="Kellner H."/>
        </authorList>
    </citation>
    <scope>NUCLEOTIDE SEQUENCE [LARGE SCALE GENOMIC DNA]</scope>
    <source>
        <strain evidence="1 2">DSM 108284</strain>
    </source>
</reference>
<accession>A0A4Y9ZZY5</accession>
<gene>
    <name evidence="1" type="ORF">EWM64_g4924</name>
</gene>
<evidence type="ECO:0000313" key="1">
    <source>
        <dbReference type="EMBL" id="TFY79089.1"/>
    </source>
</evidence>
<protein>
    <submittedName>
        <fullName evidence="1">Uncharacterized protein</fullName>
    </submittedName>
</protein>